<keyword evidence="3" id="KW-1185">Reference proteome</keyword>
<dbReference type="AlphaFoldDB" id="A0A8H5INM4"/>
<feature type="repeat" description="ANK" evidence="1">
    <location>
        <begin position="463"/>
        <end position="491"/>
    </location>
</feature>
<dbReference type="Proteomes" id="UP000522262">
    <property type="component" value="Unassembled WGS sequence"/>
</dbReference>
<dbReference type="Pfam" id="PF12796">
    <property type="entry name" value="Ank_2"/>
    <property type="match status" value="2"/>
</dbReference>
<dbReference type="SUPFAM" id="SSF48403">
    <property type="entry name" value="Ankyrin repeat"/>
    <property type="match status" value="1"/>
</dbReference>
<dbReference type="InterPro" id="IPR036770">
    <property type="entry name" value="Ankyrin_rpt-contain_sf"/>
</dbReference>
<accession>A0A8H5INM4</accession>
<dbReference type="PANTHER" id="PTHR10039">
    <property type="entry name" value="AMELOGENIN"/>
    <property type="match status" value="1"/>
</dbReference>
<keyword evidence="1" id="KW-0040">ANK repeat</keyword>
<evidence type="ECO:0000313" key="2">
    <source>
        <dbReference type="EMBL" id="KAF5539253.1"/>
    </source>
</evidence>
<name>A0A8H5INM4_9HYPO</name>
<sequence>MLRNTDRRVFILIDALDESRSRNSLLTWIGRLTAENARILLTARPEDEIRTQIVRFIGEENCLSLDKRAVNSDIKSYVLSLLDTHPKFTEKGSSEELRNEICTKIGDGADGMFRWAACQMDALEGCLTPNDVQQALVSLPRNLYETYDRMLGTIPPHKKSDCIRLLQFVLNAEQPLSPAEAVEILATRSDLQDRLTFEPGNRLFKPSNIVRYCPGMISIVTVARLDPHDRKSIEEEVHLTHFSVKEYLGQKSTFCPLNAAIAITQTSLAYLRDINGPFYRMCVDFPLATRAADTWTRFASRAQSDEKIVEIIAKFLLGTENLSKCYRISTSDIDWYQTTGPRTHPIPFYKRSMDSYSPGDSGLHYACKNGLQNSAVYIMKHAPLDVQAEQKEVSLVTAIQSKHLELVEILLEHSVNPDASHPSYGTAVNNASNLGLTELVRVLIEAGADVNIESTGKGCCNAALCSASEHGHLDIVEDLLEAGAHVRLHDSVRLALENGHDAVVELLTERACEIRPVCGELLKSAASHGTIEFLQRLLDTKPDFLCKSRALTSACKAGRLEIARLLLSSGAKVDYYSPKPEDYLAIQKHLGWIEPFVFRENSLVLAAKSGNAHLVRMLIDEACGLSQGVRLHKEFEVATSIYVKKAFIKALEGPHQTVIRTLLDAMGSYA</sequence>
<organism evidence="2 3">
    <name type="scientific">Fusarium mexicanum</name>
    <dbReference type="NCBI Taxonomy" id="751941"/>
    <lineage>
        <taxon>Eukaryota</taxon>
        <taxon>Fungi</taxon>
        <taxon>Dikarya</taxon>
        <taxon>Ascomycota</taxon>
        <taxon>Pezizomycotina</taxon>
        <taxon>Sordariomycetes</taxon>
        <taxon>Hypocreomycetidae</taxon>
        <taxon>Hypocreales</taxon>
        <taxon>Nectriaceae</taxon>
        <taxon>Fusarium</taxon>
        <taxon>Fusarium fujikuroi species complex</taxon>
    </lineage>
</organism>
<dbReference type="PROSITE" id="PS50088">
    <property type="entry name" value="ANK_REPEAT"/>
    <property type="match status" value="2"/>
</dbReference>
<dbReference type="SMART" id="SM00248">
    <property type="entry name" value="ANK"/>
    <property type="match status" value="6"/>
</dbReference>
<feature type="repeat" description="ANK" evidence="1">
    <location>
        <begin position="423"/>
        <end position="455"/>
    </location>
</feature>
<evidence type="ECO:0000313" key="3">
    <source>
        <dbReference type="Proteomes" id="UP000522262"/>
    </source>
</evidence>
<dbReference type="InterPro" id="IPR002110">
    <property type="entry name" value="Ankyrin_rpt"/>
</dbReference>
<dbReference type="Gene3D" id="1.25.40.20">
    <property type="entry name" value="Ankyrin repeat-containing domain"/>
    <property type="match status" value="2"/>
</dbReference>
<evidence type="ECO:0000256" key="1">
    <source>
        <dbReference type="PROSITE-ProRule" id="PRU00023"/>
    </source>
</evidence>
<proteinExistence type="predicted"/>
<gene>
    <name evidence="2" type="ORF">FMEXI_8995</name>
</gene>
<comment type="caution">
    <text evidence="2">The sequence shown here is derived from an EMBL/GenBank/DDBJ whole genome shotgun (WGS) entry which is preliminary data.</text>
</comment>
<dbReference type="PANTHER" id="PTHR10039:SF16">
    <property type="entry name" value="GPI INOSITOL-DEACYLASE"/>
    <property type="match status" value="1"/>
</dbReference>
<dbReference type="EMBL" id="JAAOAM010000204">
    <property type="protein sequence ID" value="KAF5539253.1"/>
    <property type="molecule type" value="Genomic_DNA"/>
</dbReference>
<protein>
    <submittedName>
        <fullName evidence="2">Pfs NACHT ankyrin domain-containing protein</fullName>
    </submittedName>
</protein>
<reference evidence="2 3" key="1">
    <citation type="submission" date="2020-05" db="EMBL/GenBank/DDBJ databases">
        <title>Identification and distribution of gene clusters putatively required for synthesis of sphingolipid metabolism inhibitors in phylogenetically diverse species of the filamentous fungus Fusarium.</title>
        <authorList>
            <person name="Kim H.-S."/>
            <person name="Busman M."/>
            <person name="Brown D.W."/>
            <person name="Divon H."/>
            <person name="Uhlig S."/>
            <person name="Proctor R.H."/>
        </authorList>
    </citation>
    <scope>NUCLEOTIDE SEQUENCE [LARGE SCALE GENOMIC DNA]</scope>
    <source>
        <strain evidence="2 3">NRRL 53147</strain>
    </source>
</reference>